<accession>A0A812I945</accession>
<sequence length="369" mass="39505">MVPMVLVRQCAGEAQLLAKVLPTHPPRPLRGYQQGPLPRESWSGLRGLQSTGDCRWRSMRAGATRRRAFERGRLAPQLRLRRAAVITGLILAYAWYYVCRYSLTYAGPSLVQRQGLDLRKLGLILSAGQITIGLSKVLTSVLTVDLPASWCLVLGLLLTGACNVLAACLPSLRLTLMLAVVWAFNGLFQGLGSPSCARVINEWCGPKERGLFWSIWNCSNNLGGALAPMMVSIGLSLSGHWRGSLLLAGLSAVPAALAVAGLVRESPQTCAEGPAPEPKAPECLAAPASGSLRGMELFWRGCLKEPGLGNLALANFFIFGVRAALMNWLAFHLFHGSAQAAAPYLSAFELGGLLLGKFCGARCPPAVFL</sequence>
<evidence type="ECO:0000256" key="4">
    <source>
        <dbReference type="ARBA" id="ARBA00023136"/>
    </source>
</evidence>
<evidence type="ECO:0000256" key="5">
    <source>
        <dbReference type="SAM" id="Phobius"/>
    </source>
</evidence>
<keyword evidence="2 5" id="KW-0812">Transmembrane</keyword>
<dbReference type="GO" id="GO:0016020">
    <property type="term" value="C:membrane"/>
    <property type="evidence" value="ECO:0007669"/>
    <property type="project" value="UniProtKB-ARBA"/>
</dbReference>
<dbReference type="GO" id="GO:0061513">
    <property type="term" value="F:glucose 6-phosphate:phosphate antiporter activity"/>
    <property type="evidence" value="ECO:0007669"/>
    <property type="project" value="TreeGrafter"/>
</dbReference>
<dbReference type="GO" id="GO:0012505">
    <property type="term" value="C:endomembrane system"/>
    <property type="evidence" value="ECO:0007669"/>
    <property type="project" value="UniProtKB-SubCell"/>
</dbReference>
<evidence type="ECO:0000259" key="6">
    <source>
        <dbReference type="PROSITE" id="PS50850"/>
    </source>
</evidence>
<proteinExistence type="predicted"/>
<comment type="caution">
    <text evidence="7">The sequence shown here is derived from an EMBL/GenBank/DDBJ whole genome shotgun (WGS) entry which is preliminary data.</text>
</comment>
<dbReference type="InterPro" id="IPR020846">
    <property type="entry name" value="MFS_dom"/>
</dbReference>
<dbReference type="PANTHER" id="PTHR43826">
    <property type="entry name" value="GLUCOSE-6-PHOSPHATE EXCHANGER SLC37A4"/>
    <property type="match status" value="1"/>
</dbReference>
<dbReference type="GO" id="GO:0035435">
    <property type="term" value="P:phosphate ion transmembrane transport"/>
    <property type="evidence" value="ECO:0007669"/>
    <property type="project" value="TreeGrafter"/>
</dbReference>
<evidence type="ECO:0000256" key="2">
    <source>
        <dbReference type="ARBA" id="ARBA00022692"/>
    </source>
</evidence>
<dbReference type="Gene3D" id="1.20.1250.20">
    <property type="entry name" value="MFS general substrate transporter like domains"/>
    <property type="match status" value="2"/>
</dbReference>
<dbReference type="OrthoDB" id="424610at2759"/>
<evidence type="ECO:0000256" key="1">
    <source>
        <dbReference type="ARBA" id="ARBA00004127"/>
    </source>
</evidence>
<dbReference type="PANTHER" id="PTHR43826:SF3">
    <property type="entry name" value="GLUCOSE-6-PHOSPHATE EXCHANGER SLC37A4"/>
    <property type="match status" value="1"/>
</dbReference>
<evidence type="ECO:0000313" key="8">
    <source>
        <dbReference type="Proteomes" id="UP000604046"/>
    </source>
</evidence>
<keyword evidence="4 5" id="KW-0472">Membrane</keyword>
<dbReference type="EMBL" id="CAJNDS010000191">
    <property type="protein sequence ID" value="CAE7024721.1"/>
    <property type="molecule type" value="Genomic_DNA"/>
</dbReference>
<keyword evidence="8" id="KW-1185">Reference proteome</keyword>
<evidence type="ECO:0000313" key="7">
    <source>
        <dbReference type="EMBL" id="CAE7024721.1"/>
    </source>
</evidence>
<dbReference type="InterPro" id="IPR011701">
    <property type="entry name" value="MFS"/>
</dbReference>
<evidence type="ECO:0000256" key="3">
    <source>
        <dbReference type="ARBA" id="ARBA00022989"/>
    </source>
</evidence>
<dbReference type="InterPro" id="IPR036259">
    <property type="entry name" value="MFS_trans_sf"/>
</dbReference>
<feature type="transmembrane region" description="Helical" evidence="5">
    <location>
        <begin position="80"/>
        <end position="98"/>
    </location>
</feature>
<dbReference type="SUPFAM" id="SSF103473">
    <property type="entry name" value="MFS general substrate transporter"/>
    <property type="match status" value="1"/>
</dbReference>
<dbReference type="AlphaFoldDB" id="A0A812I945"/>
<name>A0A812I945_9DINO</name>
<feature type="transmembrane region" description="Helical" evidence="5">
    <location>
        <begin position="147"/>
        <end position="167"/>
    </location>
</feature>
<keyword evidence="3 5" id="KW-1133">Transmembrane helix</keyword>
<reference evidence="7" key="1">
    <citation type="submission" date="2021-02" db="EMBL/GenBank/DDBJ databases">
        <authorList>
            <person name="Dougan E. K."/>
            <person name="Rhodes N."/>
            <person name="Thang M."/>
            <person name="Chan C."/>
        </authorList>
    </citation>
    <scope>NUCLEOTIDE SEQUENCE</scope>
</reference>
<dbReference type="PROSITE" id="PS50850">
    <property type="entry name" value="MFS"/>
    <property type="match status" value="1"/>
</dbReference>
<comment type="subcellular location">
    <subcellularLocation>
        <location evidence="1">Endomembrane system</location>
        <topology evidence="1">Multi-pass membrane protein</topology>
    </subcellularLocation>
</comment>
<dbReference type="Proteomes" id="UP000604046">
    <property type="component" value="Unassembled WGS sequence"/>
</dbReference>
<gene>
    <name evidence="7" type="ORF">SNAT2548_LOCUS3109</name>
</gene>
<dbReference type="Pfam" id="PF07690">
    <property type="entry name" value="MFS_1"/>
    <property type="match status" value="1"/>
</dbReference>
<protein>
    <recommendedName>
        <fullName evidence="6">Major facilitator superfamily (MFS) profile domain-containing protein</fullName>
    </recommendedName>
</protein>
<dbReference type="InterPro" id="IPR051337">
    <property type="entry name" value="OPA_Antiporter"/>
</dbReference>
<feature type="domain" description="Major facilitator superfamily (MFS) profile" evidence="6">
    <location>
        <begin position="80"/>
        <end position="369"/>
    </location>
</feature>
<organism evidence="7 8">
    <name type="scientific">Symbiodinium natans</name>
    <dbReference type="NCBI Taxonomy" id="878477"/>
    <lineage>
        <taxon>Eukaryota</taxon>
        <taxon>Sar</taxon>
        <taxon>Alveolata</taxon>
        <taxon>Dinophyceae</taxon>
        <taxon>Suessiales</taxon>
        <taxon>Symbiodiniaceae</taxon>
        <taxon>Symbiodinium</taxon>
    </lineage>
</organism>